<dbReference type="eggNOG" id="ENOG502S5CS">
    <property type="taxonomic scope" value="Eukaryota"/>
</dbReference>
<dbReference type="InterPro" id="IPR052421">
    <property type="entry name" value="PCW_Enzyme_Inhibitor"/>
</dbReference>
<evidence type="ECO:0000313" key="6">
    <source>
        <dbReference type="EMBL" id="ERN03325.1"/>
    </source>
</evidence>
<proteinExistence type="inferred from homology"/>
<dbReference type="OrthoDB" id="1899334at2759"/>
<dbReference type="EMBL" id="KI394358">
    <property type="protein sequence ID" value="ERN03325.1"/>
    <property type="molecule type" value="Genomic_DNA"/>
</dbReference>
<dbReference type="AlphaFoldDB" id="W1P8K9"/>
<keyword evidence="2" id="KW-1015">Disulfide bond</keyword>
<dbReference type="SUPFAM" id="SSF101148">
    <property type="entry name" value="Plant invertase/pectin methylesterase inhibitor"/>
    <property type="match status" value="1"/>
</dbReference>
<feature type="chain" id="PRO_5004807828" description="Pectinesterase inhibitor domain-containing protein" evidence="4">
    <location>
        <begin position="23"/>
        <end position="181"/>
    </location>
</feature>
<evidence type="ECO:0000313" key="7">
    <source>
        <dbReference type="Proteomes" id="UP000017836"/>
    </source>
</evidence>
<evidence type="ECO:0000259" key="5">
    <source>
        <dbReference type="SMART" id="SM00856"/>
    </source>
</evidence>
<evidence type="ECO:0000256" key="1">
    <source>
        <dbReference type="ARBA" id="ARBA00022729"/>
    </source>
</evidence>
<comment type="similarity">
    <text evidence="3">Belongs to the PMEI family.</text>
</comment>
<keyword evidence="7" id="KW-1185">Reference proteome</keyword>
<dbReference type="GO" id="GO:0004857">
    <property type="term" value="F:enzyme inhibitor activity"/>
    <property type="evidence" value="ECO:0000318"/>
    <property type="project" value="GO_Central"/>
</dbReference>
<dbReference type="OMA" id="YSDVNTW"/>
<dbReference type="Pfam" id="PF04043">
    <property type="entry name" value="PMEI"/>
    <property type="match status" value="1"/>
</dbReference>
<dbReference type="InterPro" id="IPR035513">
    <property type="entry name" value="Invertase/methylesterase_inhib"/>
</dbReference>
<evidence type="ECO:0000256" key="4">
    <source>
        <dbReference type="SAM" id="SignalP"/>
    </source>
</evidence>
<dbReference type="PANTHER" id="PTHR36710:SF18">
    <property type="entry name" value="PECTINESTERASE INHIBITOR 5-RELATED"/>
    <property type="match status" value="1"/>
</dbReference>
<dbReference type="CDD" id="cd15801">
    <property type="entry name" value="PMEI-like_1"/>
    <property type="match status" value="1"/>
</dbReference>
<feature type="domain" description="Pectinesterase inhibitor" evidence="5">
    <location>
        <begin position="30"/>
        <end position="176"/>
    </location>
</feature>
<feature type="signal peptide" evidence="4">
    <location>
        <begin position="1"/>
        <end position="22"/>
    </location>
</feature>
<name>W1P8K9_AMBTC</name>
<dbReference type="Gene3D" id="1.20.140.40">
    <property type="entry name" value="Invertase/pectin methylesterase inhibitor family protein"/>
    <property type="match status" value="1"/>
</dbReference>
<dbReference type="KEGG" id="atr:18431462"/>
<organism evidence="6 7">
    <name type="scientific">Amborella trichopoda</name>
    <dbReference type="NCBI Taxonomy" id="13333"/>
    <lineage>
        <taxon>Eukaryota</taxon>
        <taxon>Viridiplantae</taxon>
        <taxon>Streptophyta</taxon>
        <taxon>Embryophyta</taxon>
        <taxon>Tracheophyta</taxon>
        <taxon>Spermatophyta</taxon>
        <taxon>Magnoliopsida</taxon>
        <taxon>Amborellales</taxon>
        <taxon>Amborellaceae</taxon>
        <taxon>Amborella</taxon>
    </lineage>
</organism>
<evidence type="ECO:0000256" key="3">
    <source>
        <dbReference type="ARBA" id="ARBA00038471"/>
    </source>
</evidence>
<protein>
    <recommendedName>
        <fullName evidence="5">Pectinesterase inhibitor domain-containing protein</fullName>
    </recommendedName>
</protein>
<dbReference type="InterPro" id="IPR006501">
    <property type="entry name" value="Pectinesterase_inhib_dom"/>
</dbReference>
<dbReference type="SMART" id="SM00856">
    <property type="entry name" value="PMEI"/>
    <property type="match status" value="1"/>
</dbReference>
<dbReference type="NCBIfam" id="TIGR01614">
    <property type="entry name" value="PME_inhib"/>
    <property type="match status" value="1"/>
</dbReference>
<dbReference type="FunFam" id="1.20.140.40:FF:000002">
    <property type="entry name" value="Putative invertase inhibitor"/>
    <property type="match status" value="1"/>
</dbReference>
<keyword evidence="1 4" id="KW-0732">Signal</keyword>
<dbReference type="GO" id="GO:0009505">
    <property type="term" value="C:plant-type cell wall"/>
    <property type="evidence" value="ECO:0000318"/>
    <property type="project" value="GO_Central"/>
</dbReference>
<gene>
    <name evidence="6" type="ORF">AMTR_s00003p00239480</name>
</gene>
<dbReference type="Proteomes" id="UP000017836">
    <property type="component" value="Unassembled WGS sequence"/>
</dbReference>
<dbReference type="HOGENOM" id="CLU_033761_5_2_1"/>
<dbReference type="GO" id="GO:0009827">
    <property type="term" value="P:plant-type cell wall modification"/>
    <property type="evidence" value="ECO:0000318"/>
    <property type="project" value="GO_Central"/>
</dbReference>
<accession>W1P8K9</accession>
<dbReference type="Gramene" id="ERN03325">
    <property type="protein sequence ID" value="ERN03325"/>
    <property type="gene ID" value="AMTR_s00003p00239480"/>
</dbReference>
<sequence length="181" mass="19718">MSPPPSVKALILLFLSLTLAFAEQTEPLSHSSNLVEKVCKQTKYYDFCVRQLDSNPARAKADLAGLGVIALDQAIAKAKSTYSYIQELQNKTENPSLLQALGDCSELYVDAIDQLEDSKRSIELKDYADANMWVSASMAASDTCEEGFAEQEEALPSPLSKNNSQLSKLGSIALAILKLLK</sequence>
<reference evidence="7" key="1">
    <citation type="journal article" date="2013" name="Science">
        <title>The Amborella genome and the evolution of flowering plants.</title>
        <authorList>
            <consortium name="Amborella Genome Project"/>
        </authorList>
    </citation>
    <scope>NUCLEOTIDE SEQUENCE [LARGE SCALE GENOMIC DNA]</scope>
</reference>
<dbReference type="GO" id="GO:0005576">
    <property type="term" value="C:extracellular region"/>
    <property type="evidence" value="ECO:0007669"/>
    <property type="project" value="UniProtKB-ARBA"/>
</dbReference>
<evidence type="ECO:0000256" key="2">
    <source>
        <dbReference type="ARBA" id="ARBA00023157"/>
    </source>
</evidence>
<dbReference type="PANTHER" id="PTHR36710">
    <property type="entry name" value="PECTINESTERASE INHIBITOR-LIKE"/>
    <property type="match status" value="1"/>
</dbReference>